<dbReference type="InterPro" id="IPR003817">
    <property type="entry name" value="PS_Dcarbxylase"/>
</dbReference>
<sequence length="407" mass="45429">MDKRARAPRPLELAEPLKRFREFAYDNPEIYVFFMDMFEQLSHKPTSTGYPRVKSFDDMLQLIDKVIKTVPEYNRTGLVGFPINGILNWAMGTPAGFAAFLEKRVNEQFKTILDSWAEYLESAASRDGLKTGKWLDEDALKVMSDKDDTGKVVVEFKDLFTCDPTKPYYGFTSWNNFFTRDFQDPAEHRPIDAGDDVVVSACEASPYRLSRNVELYRNFSVKGQPYSLAHLLDTAHKGNGEPGASDFVGGTVYQGFLQALNYHQWHSPVKGKIVACRKIPGSYYSAAPSALCDPAAPDISQGYIAHVATRVLIYIKAENEKIGTLCFVAIGMAEVSSCVINEEIKPNAPVEKGQKLGEFRYGGSSHCLVFNPEVKLKFIDNVEKIDRDAPTTVRVNAKLATVQAGSN</sequence>
<evidence type="ECO:0000256" key="2">
    <source>
        <dbReference type="ARBA" id="ARBA00023145"/>
    </source>
</evidence>
<dbReference type="EMBL" id="JACHMO010000001">
    <property type="protein sequence ID" value="MBB5803048.1"/>
    <property type="molecule type" value="Genomic_DNA"/>
</dbReference>
<dbReference type="InterPro" id="IPR022237">
    <property type="entry name" value="PsiD-like"/>
</dbReference>
<evidence type="ECO:0000313" key="7">
    <source>
        <dbReference type="Proteomes" id="UP000552097"/>
    </source>
</evidence>
<dbReference type="GO" id="GO:0006646">
    <property type="term" value="P:phosphatidylethanolamine biosynthetic process"/>
    <property type="evidence" value="ECO:0007669"/>
    <property type="project" value="TreeGrafter"/>
</dbReference>
<keyword evidence="1" id="KW-0210">Decarboxylase</keyword>
<dbReference type="PANTHER" id="PTHR10067">
    <property type="entry name" value="PHOSPHATIDYLSERINE DECARBOXYLASE"/>
    <property type="match status" value="1"/>
</dbReference>
<reference evidence="6 7" key="1">
    <citation type="submission" date="2020-08" db="EMBL/GenBank/DDBJ databases">
        <title>Sequencing the genomes of 1000 actinobacteria strains.</title>
        <authorList>
            <person name="Klenk H.-P."/>
        </authorList>
    </citation>
    <scope>NUCLEOTIDE SEQUENCE [LARGE SCALE GENOMIC DNA]</scope>
    <source>
        <strain evidence="6 7">DSM 45486</strain>
    </source>
</reference>
<proteinExistence type="predicted"/>
<dbReference type="Pfam" id="PF12588">
    <property type="entry name" value="PSDC"/>
    <property type="match status" value="1"/>
</dbReference>
<feature type="domain" description="L-tryptophan decarboxylase PsiD-like" evidence="5">
    <location>
        <begin position="15"/>
        <end position="142"/>
    </location>
</feature>
<dbReference type="AlphaFoldDB" id="A0A7W9HJF6"/>
<evidence type="ECO:0000256" key="1">
    <source>
        <dbReference type="ARBA" id="ARBA00022793"/>
    </source>
</evidence>
<name>A0A7W9HJF6_9PSEU</name>
<comment type="caution">
    <text evidence="6">The sequence shown here is derived from an EMBL/GenBank/DDBJ whole genome shotgun (WGS) entry which is preliminary data.</text>
</comment>
<evidence type="ECO:0000313" key="6">
    <source>
        <dbReference type="EMBL" id="MBB5803048.1"/>
    </source>
</evidence>
<dbReference type="GO" id="GO:0004609">
    <property type="term" value="F:phosphatidylserine decarboxylase activity"/>
    <property type="evidence" value="ECO:0007669"/>
    <property type="project" value="UniProtKB-EC"/>
</dbReference>
<gene>
    <name evidence="6" type="ORF">F4560_002816</name>
</gene>
<evidence type="ECO:0000256" key="4">
    <source>
        <dbReference type="ARBA" id="ARBA00023317"/>
    </source>
</evidence>
<accession>A0A7W9HJF6</accession>
<keyword evidence="3 6" id="KW-0456">Lyase</keyword>
<dbReference type="Pfam" id="PF02666">
    <property type="entry name" value="PS_Dcarbxylase"/>
    <property type="match status" value="1"/>
</dbReference>
<dbReference type="EC" id="4.1.1.65" evidence="6"/>
<keyword evidence="7" id="KW-1185">Reference proteome</keyword>
<evidence type="ECO:0000256" key="3">
    <source>
        <dbReference type="ARBA" id="ARBA00023239"/>
    </source>
</evidence>
<evidence type="ECO:0000259" key="5">
    <source>
        <dbReference type="Pfam" id="PF12588"/>
    </source>
</evidence>
<keyword evidence="2" id="KW-0865">Zymogen</keyword>
<dbReference type="Proteomes" id="UP000552097">
    <property type="component" value="Unassembled WGS sequence"/>
</dbReference>
<dbReference type="PANTHER" id="PTHR10067:SF9">
    <property type="entry name" value="PHOSPHATIDYLSERINE DECARBOXYLASE FAMILY PROTEIN (AFU_ORTHOLOGUE AFUA_7G01730)"/>
    <property type="match status" value="1"/>
</dbReference>
<organism evidence="6 7">
    <name type="scientific">Saccharothrix ecbatanensis</name>
    <dbReference type="NCBI Taxonomy" id="1105145"/>
    <lineage>
        <taxon>Bacteria</taxon>
        <taxon>Bacillati</taxon>
        <taxon>Actinomycetota</taxon>
        <taxon>Actinomycetes</taxon>
        <taxon>Pseudonocardiales</taxon>
        <taxon>Pseudonocardiaceae</taxon>
        <taxon>Saccharothrix</taxon>
    </lineage>
</organism>
<protein>
    <submittedName>
        <fullName evidence="6">Phosphatidylserine decarboxylase</fullName>
        <ecNumber evidence="6">4.1.1.65</ecNumber>
    </submittedName>
</protein>
<keyword evidence="4" id="KW-0670">Pyruvate</keyword>